<dbReference type="Gene3D" id="1.10.10.10">
    <property type="entry name" value="Winged helix-like DNA-binding domain superfamily/Winged helix DNA-binding domain"/>
    <property type="match status" value="1"/>
</dbReference>
<dbReference type="SMART" id="SM00415">
    <property type="entry name" value="HSF"/>
    <property type="match status" value="1"/>
</dbReference>
<evidence type="ECO:0000313" key="8">
    <source>
        <dbReference type="Proteomes" id="UP001162090"/>
    </source>
</evidence>
<dbReference type="EMBL" id="OX365918">
    <property type="protein sequence ID" value="CAI4063354.1"/>
    <property type="molecule type" value="Genomic_DNA"/>
</dbReference>
<feature type="region of interest" description="Disordered" evidence="5">
    <location>
        <begin position="179"/>
        <end position="206"/>
    </location>
</feature>
<evidence type="ECO:0000256" key="1">
    <source>
        <dbReference type="ARBA" id="ARBA00004123"/>
    </source>
</evidence>
<dbReference type="PRINTS" id="PR00056">
    <property type="entry name" value="HSFDOMAIN"/>
</dbReference>
<dbReference type="GO" id="GO:0003700">
    <property type="term" value="F:DNA-binding transcription factor activity"/>
    <property type="evidence" value="ECO:0007669"/>
    <property type="project" value="InterPro"/>
</dbReference>
<accession>A0AA35NTI0</accession>
<evidence type="ECO:0000256" key="3">
    <source>
        <dbReference type="ARBA" id="ARBA00023242"/>
    </source>
</evidence>
<comment type="subcellular location">
    <subcellularLocation>
        <location evidence="1">Nucleus</location>
    </subcellularLocation>
</comment>
<feature type="domain" description="HSF-type DNA-binding" evidence="6">
    <location>
        <begin position="47"/>
        <end position="71"/>
    </location>
</feature>
<dbReference type="PANTHER" id="PTHR10015:SF409">
    <property type="entry name" value="PROTEIN MGA1"/>
    <property type="match status" value="1"/>
</dbReference>
<protein>
    <recommendedName>
        <fullName evidence="6">HSF-type DNA-binding domain-containing protein</fullName>
    </recommendedName>
</protein>
<feature type="compositionally biased region" description="Low complexity" evidence="5">
    <location>
        <begin position="179"/>
        <end position="192"/>
    </location>
</feature>
<dbReference type="InterPro" id="IPR000232">
    <property type="entry name" value="HSF_DNA-bd"/>
</dbReference>
<dbReference type="GO" id="GO:0005634">
    <property type="term" value="C:nucleus"/>
    <property type="evidence" value="ECO:0007669"/>
    <property type="project" value="UniProtKB-SubCell"/>
</dbReference>
<dbReference type="Pfam" id="PF00447">
    <property type="entry name" value="HSF_DNA-bind"/>
    <property type="match status" value="1"/>
</dbReference>
<dbReference type="InterPro" id="IPR036388">
    <property type="entry name" value="WH-like_DNA-bd_sf"/>
</dbReference>
<keyword evidence="2" id="KW-0238">DNA-binding</keyword>
<organism evidence="7 8">
    <name type="scientific">Saccharomyces uvarum</name>
    <name type="common">Yeast</name>
    <name type="synonym">Saccharomyces bayanus var. uvarum</name>
    <dbReference type="NCBI Taxonomy" id="230603"/>
    <lineage>
        <taxon>Eukaryota</taxon>
        <taxon>Fungi</taxon>
        <taxon>Dikarya</taxon>
        <taxon>Ascomycota</taxon>
        <taxon>Saccharomycotina</taxon>
        <taxon>Saccharomycetes</taxon>
        <taxon>Saccharomycetales</taxon>
        <taxon>Saccharomycetaceae</taxon>
        <taxon>Saccharomyces</taxon>
    </lineage>
</organism>
<feature type="compositionally biased region" description="Polar residues" evidence="5">
    <location>
        <begin position="265"/>
        <end position="280"/>
    </location>
</feature>
<evidence type="ECO:0000313" key="7">
    <source>
        <dbReference type="EMBL" id="CAI4063354.1"/>
    </source>
</evidence>
<sequence>MQPKTFVHQLHSILLEPEVNQWIYWSPTDSMVFFLKPYDPNFSTHVLKRYFKHGNVNSFVRQLHMYGFHKLSHPSPEQTSANNGNTKELVEWKFTHPSGFFFKEANAGVLNKIQRKSTGVGKDGKRKNILSPISVSYVDASRLNVLSQQSARGASTEPTSMFMTNGAHQYSLSQGPPQLYLQQQQQQQQQQLNSGPYVMSSLPPQQPTVNIMRRQSISARMMNSYDYPNQFPPQDDMLRPQQQQQQQQLVSSQSLTGPPMKKSRTLSSTEDLKTTTTPLPTVNYPMPYHPGSFTQQLPMIPSYSSYSSPIPPTLNSVSNSVTNSVCNSASDSPSLAMCNNNVILQKKNDISERQSLDNHIQTLKNSLSTITDLVKRHTSDLPPDENTIQTNDALNKDLRTSLSLLQNSKEEILQLENKWTSMQSFRTIPLPLQETTNTSSSLTPLTSTITPKSMPIMTKTEVANNSASY</sequence>
<name>A0AA35NTI0_SACUV</name>
<reference evidence="7" key="1">
    <citation type="submission" date="2022-10" db="EMBL/GenBank/DDBJ databases">
        <authorList>
            <person name="Byrne P K."/>
        </authorList>
    </citation>
    <scope>NUCLEOTIDE SEQUENCE</scope>
    <source>
        <strain evidence="7">CBS7001</strain>
    </source>
</reference>
<dbReference type="Proteomes" id="UP001162090">
    <property type="component" value="Chromosome 7"/>
</dbReference>
<feature type="region of interest" description="Disordered" evidence="5">
    <location>
        <begin position="224"/>
        <end position="283"/>
    </location>
</feature>
<evidence type="ECO:0000256" key="4">
    <source>
        <dbReference type="RuleBase" id="RU004020"/>
    </source>
</evidence>
<dbReference type="GO" id="GO:0043565">
    <property type="term" value="F:sequence-specific DNA binding"/>
    <property type="evidence" value="ECO:0007669"/>
    <property type="project" value="InterPro"/>
</dbReference>
<evidence type="ECO:0000256" key="5">
    <source>
        <dbReference type="SAM" id="MobiDB-lite"/>
    </source>
</evidence>
<dbReference type="PANTHER" id="PTHR10015">
    <property type="entry name" value="HEAT SHOCK TRANSCRIPTION FACTOR"/>
    <property type="match status" value="1"/>
</dbReference>
<evidence type="ECO:0000259" key="6">
    <source>
        <dbReference type="PROSITE" id="PS00434"/>
    </source>
</evidence>
<comment type="similarity">
    <text evidence="4">Belongs to the HSF family.</text>
</comment>
<keyword evidence="3" id="KW-0539">Nucleus</keyword>
<dbReference type="FunFam" id="1.10.10.10:FF:000708">
    <property type="entry name" value="Transcription factor SFL2"/>
    <property type="match status" value="1"/>
</dbReference>
<gene>
    <name evidence="7" type="primary">SUVC07G4720</name>
    <name evidence="7" type="ORF">SUVC_07G4720</name>
</gene>
<dbReference type="AlphaFoldDB" id="A0AA35NTI0"/>
<evidence type="ECO:0000256" key="2">
    <source>
        <dbReference type="ARBA" id="ARBA00023125"/>
    </source>
</evidence>
<proteinExistence type="inferred from homology"/>
<dbReference type="SUPFAM" id="SSF46785">
    <property type="entry name" value="Winged helix' DNA-binding domain"/>
    <property type="match status" value="1"/>
</dbReference>
<dbReference type="InterPro" id="IPR036390">
    <property type="entry name" value="WH_DNA-bd_sf"/>
</dbReference>
<dbReference type="PROSITE" id="PS00434">
    <property type="entry name" value="HSF_DOMAIN"/>
    <property type="match status" value="1"/>
</dbReference>